<accession>A0A0R1NTJ0</accession>
<dbReference type="GO" id="GO:0005524">
    <property type="term" value="F:ATP binding"/>
    <property type="evidence" value="ECO:0007669"/>
    <property type="project" value="UniProtKB-KW"/>
</dbReference>
<evidence type="ECO:0000259" key="12">
    <source>
        <dbReference type="Pfam" id="PF08245"/>
    </source>
</evidence>
<organism evidence="13 14">
    <name type="scientific">Lentilactobacillus kisonensis DSM 19906 = JCM 15041</name>
    <dbReference type="NCBI Taxonomy" id="1423766"/>
    <lineage>
        <taxon>Bacteria</taxon>
        <taxon>Bacillati</taxon>
        <taxon>Bacillota</taxon>
        <taxon>Bacilli</taxon>
        <taxon>Lactobacillales</taxon>
        <taxon>Lactobacillaceae</taxon>
        <taxon>Lentilactobacillus</taxon>
    </lineage>
</organism>
<keyword evidence="6 10" id="KW-0067">ATP-binding</keyword>
<dbReference type="GO" id="GO:0046872">
    <property type="term" value="F:metal ion binding"/>
    <property type="evidence" value="ECO:0007669"/>
    <property type="project" value="UniProtKB-KW"/>
</dbReference>
<evidence type="ECO:0000256" key="9">
    <source>
        <dbReference type="ARBA" id="ARBA00047493"/>
    </source>
</evidence>
<dbReference type="Gene3D" id="3.90.190.20">
    <property type="entry name" value="Mur ligase, C-terminal domain"/>
    <property type="match status" value="1"/>
</dbReference>
<keyword evidence="3 10" id="KW-0436">Ligase</keyword>
<dbReference type="Gene3D" id="3.40.1190.10">
    <property type="entry name" value="Mur-like, catalytic domain"/>
    <property type="match status" value="1"/>
</dbReference>
<evidence type="ECO:0000256" key="10">
    <source>
        <dbReference type="PIRNR" id="PIRNR001563"/>
    </source>
</evidence>
<keyword evidence="14" id="KW-1185">Reference proteome</keyword>
<dbReference type="InterPro" id="IPR001645">
    <property type="entry name" value="Folylpolyglutamate_synth"/>
</dbReference>
<dbReference type="PANTHER" id="PTHR11136">
    <property type="entry name" value="FOLYLPOLYGLUTAMATE SYNTHASE-RELATED"/>
    <property type="match status" value="1"/>
</dbReference>
<dbReference type="PIRSF" id="PIRSF001563">
    <property type="entry name" value="Folylpolyglu_synth"/>
    <property type="match status" value="1"/>
</dbReference>
<dbReference type="SUPFAM" id="SSF53623">
    <property type="entry name" value="MurD-like peptide ligases, catalytic domain"/>
    <property type="match status" value="1"/>
</dbReference>
<evidence type="ECO:0000313" key="14">
    <source>
        <dbReference type="Proteomes" id="UP000051439"/>
    </source>
</evidence>
<dbReference type="SUPFAM" id="SSF53244">
    <property type="entry name" value="MurD-like peptide ligases, peptide-binding domain"/>
    <property type="match status" value="1"/>
</dbReference>
<protein>
    <recommendedName>
        <fullName evidence="2">tetrahydrofolate synthase</fullName>
        <ecNumber evidence="2">6.3.2.17</ecNumber>
    </recommendedName>
    <alternativeName>
        <fullName evidence="8">Tetrahydrofolylpolyglutamate synthase</fullName>
    </alternativeName>
</protein>
<sequence length="440" mass="48885">MTKKNFSSFLYNHGDRITLLKRVLAYLGHPDQNFSIIHICGTNGKGSTSMMIAACLENLDQRVGLFTSPAIGQQTNCIQVNGVEISKGHLNDLFMKLKQVMAISEFHDAELSDFEALFLASMLYFSEEGADYVVLECGLGGELDATNAVTTTLYSIFTEIGLDHLGVLGNSLEEIVTTKSKIIRPANTTIIAPQHSQIINGIIKREATIKGARLIDAAKTVIIHSQNIGQQLMVDYQTSQQHGQFQFGLLANYQLENVRTVIAWLIDFCQSKHLTNQISDLLNHALATINVPGRFETVNKKPMIIVDGGHNLDGITAFANTVNTIFPHYNKLIVTGFLKDKDYQDSVHKLLGIKQAHFIITEPDNVDRRLAARQLQQAFIDASGITYPVFKRPITAIKAAINAANRQSKLLIFVVGSFYLLNPIRTYLINKEDKYNGDTK</sequence>
<dbReference type="GO" id="GO:0008841">
    <property type="term" value="F:dihydrofolate synthase activity"/>
    <property type="evidence" value="ECO:0007669"/>
    <property type="project" value="TreeGrafter"/>
</dbReference>
<evidence type="ECO:0000256" key="4">
    <source>
        <dbReference type="ARBA" id="ARBA00022723"/>
    </source>
</evidence>
<evidence type="ECO:0000256" key="2">
    <source>
        <dbReference type="ARBA" id="ARBA00013025"/>
    </source>
</evidence>
<dbReference type="AlphaFoldDB" id="A0A0R1NTJ0"/>
<evidence type="ECO:0000256" key="1">
    <source>
        <dbReference type="ARBA" id="ARBA00008276"/>
    </source>
</evidence>
<evidence type="ECO:0000259" key="11">
    <source>
        <dbReference type="Pfam" id="PF02875"/>
    </source>
</evidence>
<dbReference type="PANTHER" id="PTHR11136:SF0">
    <property type="entry name" value="DIHYDROFOLATE SYNTHETASE-RELATED"/>
    <property type="match status" value="1"/>
</dbReference>
<evidence type="ECO:0000256" key="3">
    <source>
        <dbReference type="ARBA" id="ARBA00022598"/>
    </source>
</evidence>
<keyword evidence="4" id="KW-0479">Metal-binding</keyword>
<evidence type="ECO:0000313" key="13">
    <source>
        <dbReference type="EMBL" id="KRL23425.1"/>
    </source>
</evidence>
<feature type="domain" description="Mur ligase central" evidence="12">
    <location>
        <begin position="39"/>
        <end position="263"/>
    </location>
</feature>
<reference evidence="13 14" key="1">
    <citation type="journal article" date="2015" name="Genome Announc.">
        <title>Expanding the biotechnology potential of lactobacilli through comparative genomics of 213 strains and associated genera.</title>
        <authorList>
            <person name="Sun Z."/>
            <person name="Harris H.M."/>
            <person name="McCann A."/>
            <person name="Guo C."/>
            <person name="Argimon S."/>
            <person name="Zhang W."/>
            <person name="Yang X."/>
            <person name="Jeffery I.B."/>
            <person name="Cooney J.C."/>
            <person name="Kagawa T.F."/>
            <person name="Liu W."/>
            <person name="Song Y."/>
            <person name="Salvetti E."/>
            <person name="Wrobel A."/>
            <person name="Rasinkangas P."/>
            <person name="Parkhill J."/>
            <person name="Rea M.C."/>
            <person name="O'Sullivan O."/>
            <person name="Ritari J."/>
            <person name="Douillard F.P."/>
            <person name="Paul Ross R."/>
            <person name="Yang R."/>
            <person name="Briner A.E."/>
            <person name="Felis G.E."/>
            <person name="de Vos W.M."/>
            <person name="Barrangou R."/>
            <person name="Klaenhammer T.R."/>
            <person name="Caufield P.W."/>
            <person name="Cui Y."/>
            <person name="Zhang H."/>
            <person name="O'Toole P.W."/>
        </authorList>
    </citation>
    <scope>NUCLEOTIDE SEQUENCE [LARGE SCALE GENOMIC DNA]</scope>
    <source>
        <strain evidence="13 14">DSM 19906</strain>
    </source>
</reference>
<gene>
    <name evidence="13" type="ORF">FC98_GL000151</name>
</gene>
<dbReference type="EC" id="6.3.2.17" evidence="2"/>
<dbReference type="GO" id="GO:0005737">
    <property type="term" value="C:cytoplasm"/>
    <property type="evidence" value="ECO:0007669"/>
    <property type="project" value="TreeGrafter"/>
</dbReference>
<proteinExistence type="inferred from homology"/>
<dbReference type="InterPro" id="IPR013221">
    <property type="entry name" value="Mur_ligase_cen"/>
</dbReference>
<comment type="caution">
    <text evidence="13">The sequence shown here is derived from an EMBL/GenBank/DDBJ whole genome shotgun (WGS) entry which is preliminary data.</text>
</comment>
<evidence type="ECO:0000256" key="7">
    <source>
        <dbReference type="ARBA" id="ARBA00022842"/>
    </source>
</evidence>
<dbReference type="EMBL" id="AZEB01000001">
    <property type="protein sequence ID" value="KRL23425.1"/>
    <property type="molecule type" value="Genomic_DNA"/>
</dbReference>
<dbReference type="PATRIC" id="fig|1423766.4.peg.149"/>
<dbReference type="Proteomes" id="UP000051439">
    <property type="component" value="Unassembled WGS sequence"/>
</dbReference>
<name>A0A0R1NTJ0_9LACO</name>
<keyword evidence="7" id="KW-0460">Magnesium</keyword>
<dbReference type="Pfam" id="PF02875">
    <property type="entry name" value="Mur_ligase_C"/>
    <property type="match status" value="1"/>
</dbReference>
<dbReference type="Pfam" id="PF08245">
    <property type="entry name" value="Mur_ligase_M"/>
    <property type="match status" value="1"/>
</dbReference>
<comment type="similarity">
    <text evidence="1 10">Belongs to the folylpolyglutamate synthase family.</text>
</comment>
<comment type="catalytic activity">
    <reaction evidence="9">
        <text>(6S)-5,6,7,8-tetrahydrofolyl-(gamma-L-Glu)(n) + L-glutamate + ATP = (6S)-5,6,7,8-tetrahydrofolyl-(gamma-L-Glu)(n+1) + ADP + phosphate + H(+)</text>
        <dbReference type="Rhea" id="RHEA:10580"/>
        <dbReference type="Rhea" id="RHEA-COMP:14738"/>
        <dbReference type="Rhea" id="RHEA-COMP:14740"/>
        <dbReference type="ChEBI" id="CHEBI:15378"/>
        <dbReference type="ChEBI" id="CHEBI:29985"/>
        <dbReference type="ChEBI" id="CHEBI:30616"/>
        <dbReference type="ChEBI" id="CHEBI:43474"/>
        <dbReference type="ChEBI" id="CHEBI:141005"/>
        <dbReference type="ChEBI" id="CHEBI:456216"/>
        <dbReference type="EC" id="6.3.2.17"/>
    </reaction>
</comment>
<dbReference type="InterPro" id="IPR004101">
    <property type="entry name" value="Mur_ligase_C"/>
</dbReference>
<feature type="domain" description="Mur ligase C-terminal" evidence="11">
    <location>
        <begin position="293"/>
        <end position="417"/>
    </location>
</feature>
<evidence type="ECO:0000256" key="8">
    <source>
        <dbReference type="ARBA" id="ARBA00030592"/>
    </source>
</evidence>
<dbReference type="RefSeq" id="WP_008856799.1">
    <property type="nucleotide sequence ID" value="NZ_AZEB01000001.1"/>
</dbReference>
<dbReference type="InterPro" id="IPR036565">
    <property type="entry name" value="Mur-like_cat_sf"/>
</dbReference>
<dbReference type="InterPro" id="IPR036615">
    <property type="entry name" value="Mur_ligase_C_dom_sf"/>
</dbReference>
<keyword evidence="5 10" id="KW-0547">Nucleotide-binding</keyword>
<evidence type="ECO:0000256" key="6">
    <source>
        <dbReference type="ARBA" id="ARBA00022840"/>
    </source>
</evidence>
<dbReference type="GO" id="GO:0004326">
    <property type="term" value="F:tetrahydrofolylpolyglutamate synthase activity"/>
    <property type="evidence" value="ECO:0007669"/>
    <property type="project" value="UniProtKB-EC"/>
</dbReference>
<evidence type="ECO:0000256" key="5">
    <source>
        <dbReference type="ARBA" id="ARBA00022741"/>
    </source>
</evidence>
<dbReference type="NCBIfam" id="TIGR01499">
    <property type="entry name" value="folC"/>
    <property type="match status" value="1"/>
</dbReference>